<evidence type="ECO:0000256" key="1">
    <source>
        <dbReference type="SAM" id="MobiDB-lite"/>
    </source>
</evidence>
<sequence length="246" mass="26426">MATCLSLSQATLILPALTIGGGALAGLAILKVAAIKGGIIGALIASGSGRGGRRGGRRGGGRGGRRGGRRGGSLRYFGKRSIDDFESVLLSASQHDASDCAKKLVCEVSGLTLEDINSEETMIARLFNPDHLDVTKATVEFDLAAQIGKHVGIQQCSIIYQRCPHSRLCEVSGLTLEDINSEETMIARLFNPDHLDVTKATVEFDLAAQIGKHVGIQQCSIIYQRCPHSRRKLIDIFRDPRLGNEF</sequence>
<protein>
    <submittedName>
        <fullName evidence="2">(salmon louse) hypothetical protein</fullName>
    </submittedName>
</protein>
<dbReference type="PANTHER" id="PTHR21398">
    <property type="entry name" value="AGAP007094-PA"/>
    <property type="match status" value="1"/>
</dbReference>
<proteinExistence type="predicted"/>
<name>A0A7R8D6C5_LEPSM</name>
<dbReference type="Proteomes" id="UP000675881">
    <property type="component" value="Chromosome 9"/>
</dbReference>
<organism evidence="2 3">
    <name type="scientific">Lepeophtheirus salmonis</name>
    <name type="common">Salmon louse</name>
    <name type="synonym">Caligus salmonis</name>
    <dbReference type="NCBI Taxonomy" id="72036"/>
    <lineage>
        <taxon>Eukaryota</taxon>
        <taxon>Metazoa</taxon>
        <taxon>Ecdysozoa</taxon>
        <taxon>Arthropoda</taxon>
        <taxon>Crustacea</taxon>
        <taxon>Multicrustacea</taxon>
        <taxon>Hexanauplia</taxon>
        <taxon>Copepoda</taxon>
        <taxon>Siphonostomatoida</taxon>
        <taxon>Caligidae</taxon>
        <taxon>Lepeophtheirus</taxon>
    </lineage>
</organism>
<gene>
    <name evidence="2" type="ORF">LSAA_15051</name>
</gene>
<evidence type="ECO:0000313" key="2">
    <source>
        <dbReference type="EMBL" id="CAF3042649.1"/>
    </source>
</evidence>
<accession>A0A7R8D6C5</accession>
<feature type="compositionally biased region" description="Basic residues" evidence="1">
    <location>
        <begin position="51"/>
        <end position="69"/>
    </location>
</feature>
<dbReference type="PANTHER" id="PTHR21398:SF6">
    <property type="entry name" value="AGAP007094-PA"/>
    <property type="match status" value="1"/>
</dbReference>
<dbReference type="AlphaFoldDB" id="A0A7R8D6C5"/>
<reference evidence="2" key="1">
    <citation type="submission" date="2021-02" db="EMBL/GenBank/DDBJ databases">
        <authorList>
            <person name="Bekaert M."/>
        </authorList>
    </citation>
    <scope>NUCLEOTIDE SEQUENCE</scope>
    <source>
        <strain evidence="2">IoA-00</strain>
    </source>
</reference>
<feature type="region of interest" description="Disordered" evidence="1">
    <location>
        <begin position="48"/>
        <end position="72"/>
    </location>
</feature>
<dbReference type="EMBL" id="HG994588">
    <property type="protein sequence ID" value="CAF3042649.1"/>
    <property type="molecule type" value="Genomic_DNA"/>
</dbReference>
<evidence type="ECO:0000313" key="3">
    <source>
        <dbReference type="Proteomes" id="UP000675881"/>
    </source>
</evidence>
<keyword evidence="3" id="KW-1185">Reference proteome</keyword>